<gene>
    <name evidence="1" type="ORF">BCV72DRAFT_329691</name>
</gene>
<dbReference type="EMBL" id="KV921860">
    <property type="protein sequence ID" value="ORE11018.1"/>
    <property type="molecule type" value="Genomic_DNA"/>
</dbReference>
<sequence>MKYLIGEIATNIAAVKQEHEATIGVCLLASSMPRDNLSTSVTCSILMLTEGEDKSGIFHL</sequence>
<proteinExistence type="predicted"/>
<feature type="non-terminal residue" evidence="1">
    <location>
        <position position="60"/>
    </location>
</feature>
<dbReference type="VEuPathDB" id="FungiDB:BCV72DRAFT_329691"/>
<name>A0A1X0RGK7_RHIZD</name>
<organism evidence="1">
    <name type="scientific">Rhizopus microsporus var. microsporus</name>
    <dbReference type="NCBI Taxonomy" id="86635"/>
    <lineage>
        <taxon>Eukaryota</taxon>
        <taxon>Fungi</taxon>
        <taxon>Fungi incertae sedis</taxon>
        <taxon>Mucoromycota</taxon>
        <taxon>Mucoromycotina</taxon>
        <taxon>Mucoromycetes</taxon>
        <taxon>Mucorales</taxon>
        <taxon>Mucorineae</taxon>
        <taxon>Rhizopodaceae</taxon>
        <taxon>Rhizopus</taxon>
    </lineage>
</organism>
<dbReference type="Proteomes" id="UP000242414">
    <property type="component" value="Unassembled WGS sequence"/>
</dbReference>
<protein>
    <submittedName>
        <fullName evidence="1">Uncharacterized protein</fullName>
    </submittedName>
</protein>
<evidence type="ECO:0000313" key="1">
    <source>
        <dbReference type="EMBL" id="ORE11018.1"/>
    </source>
</evidence>
<dbReference type="AlphaFoldDB" id="A0A1X0RGK7"/>
<accession>A0A1X0RGK7</accession>
<reference evidence="1" key="1">
    <citation type="journal article" date="2016" name="Proc. Natl. Acad. Sci. U.S.A.">
        <title>Lipid metabolic changes in an early divergent fungus govern the establishment of a mutualistic symbiosis with endobacteria.</title>
        <authorList>
            <person name="Lastovetsky O.A."/>
            <person name="Gaspar M.L."/>
            <person name="Mondo S.J."/>
            <person name="LaButti K.M."/>
            <person name="Sandor L."/>
            <person name="Grigoriev I.V."/>
            <person name="Henry S.A."/>
            <person name="Pawlowska T.E."/>
        </authorList>
    </citation>
    <scope>NUCLEOTIDE SEQUENCE [LARGE SCALE GENOMIC DNA]</scope>
    <source>
        <strain evidence="1">ATCC 52814</strain>
    </source>
</reference>